<dbReference type="InterPro" id="IPR003811">
    <property type="entry name" value="G3P_acylTferase_PlsY"/>
</dbReference>
<feature type="transmembrane region" description="Helical" evidence="10">
    <location>
        <begin position="12"/>
        <end position="35"/>
    </location>
</feature>
<comment type="subcellular location">
    <subcellularLocation>
        <location evidence="10">Cell membrane</location>
        <topology evidence="10">Multi-pass membrane protein</topology>
    </subcellularLocation>
</comment>
<comment type="catalytic activity">
    <reaction evidence="10">
        <text>an acyl phosphate + sn-glycerol 3-phosphate = a 1-acyl-sn-glycero-3-phosphate + phosphate</text>
        <dbReference type="Rhea" id="RHEA:34075"/>
        <dbReference type="ChEBI" id="CHEBI:43474"/>
        <dbReference type="ChEBI" id="CHEBI:57597"/>
        <dbReference type="ChEBI" id="CHEBI:57970"/>
        <dbReference type="ChEBI" id="CHEBI:59918"/>
        <dbReference type="EC" id="2.3.1.275"/>
    </reaction>
</comment>
<reference evidence="11" key="2">
    <citation type="journal article" date="2021" name="PeerJ">
        <title>Extensive microbial diversity within the chicken gut microbiome revealed by metagenomics and culture.</title>
        <authorList>
            <person name="Gilroy R."/>
            <person name="Ravi A."/>
            <person name="Getino M."/>
            <person name="Pursley I."/>
            <person name="Horton D.L."/>
            <person name="Alikhan N.F."/>
            <person name="Baker D."/>
            <person name="Gharbi K."/>
            <person name="Hall N."/>
            <person name="Watson M."/>
            <person name="Adriaenssens E.M."/>
            <person name="Foster-Nyarko E."/>
            <person name="Jarju S."/>
            <person name="Secka A."/>
            <person name="Antonio M."/>
            <person name="Oren A."/>
            <person name="Chaudhuri R.R."/>
            <person name="La Ragione R."/>
            <person name="Hildebrand F."/>
            <person name="Pallen M.J."/>
        </authorList>
    </citation>
    <scope>NUCLEOTIDE SEQUENCE</scope>
    <source>
        <strain evidence="11">ChiSjej1B19-3389</strain>
    </source>
</reference>
<evidence type="ECO:0000256" key="4">
    <source>
        <dbReference type="ARBA" id="ARBA00022692"/>
    </source>
</evidence>
<keyword evidence="1 10" id="KW-1003">Cell membrane</keyword>
<keyword evidence="3 10" id="KW-0808">Transferase</keyword>
<feature type="transmembrane region" description="Helical" evidence="10">
    <location>
        <begin position="144"/>
        <end position="161"/>
    </location>
</feature>
<dbReference type="GO" id="GO:0005886">
    <property type="term" value="C:plasma membrane"/>
    <property type="evidence" value="ECO:0007669"/>
    <property type="project" value="UniProtKB-SubCell"/>
</dbReference>
<keyword evidence="6 10" id="KW-0443">Lipid metabolism</keyword>
<dbReference type="HAMAP" id="MF_01043">
    <property type="entry name" value="PlsY"/>
    <property type="match status" value="1"/>
</dbReference>
<evidence type="ECO:0000256" key="10">
    <source>
        <dbReference type="HAMAP-Rule" id="MF_01043"/>
    </source>
</evidence>
<dbReference type="EMBL" id="DVFW01000043">
    <property type="protein sequence ID" value="HIQ81267.1"/>
    <property type="molecule type" value="Genomic_DNA"/>
</dbReference>
<feature type="transmembrane region" description="Helical" evidence="10">
    <location>
        <begin position="168"/>
        <end position="188"/>
    </location>
</feature>
<accession>A0A9D0ZIL2</accession>
<keyword evidence="11" id="KW-0012">Acyltransferase</keyword>
<name>A0A9D0ZIL2_9FIRM</name>
<keyword evidence="7 10" id="KW-0472">Membrane</keyword>
<comment type="function">
    <text evidence="10">Catalyzes the transfer of an acyl group from acyl-phosphate (acyl-PO(4)) to glycerol-3-phosphate (G3P) to form lysophosphatidic acid (LPA). This enzyme utilizes acyl-phosphate as fatty acyl donor, but not acyl-CoA or acyl-ACP.</text>
</comment>
<dbReference type="EC" id="2.3.1.275" evidence="10"/>
<evidence type="ECO:0000256" key="6">
    <source>
        <dbReference type="ARBA" id="ARBA00023098"/>
    </source>
</evidence>
<evidence type="ECO:0000313" key="11">
    <source>
        <dbReference type="EMBL" id="HIQ81267.1"/>
    </source>
</evidence>
<dbReference type="GO" id="GO:0008654">
    <property type="term" value="P:phospholipid biosynthetic process"/>
    <property type="evidence" value="ECO:0007669"/>
    <property type="project" value="UniProtKB-UniRule"/>
</dbReference>
<dbReference type="AlphaFoldDB" id="A0A9D0ZIL2"/>
<evidence type="ECO:0000256" key="9">
    <source>
        <dbReference type="ARBA" id="ARBA00023264"/>
    </source>
</evidence>
<sequence>MGSDILSFIASGWYYILGAMVIAYLLGSLNFSIVITKLVDNGADIRKMGSGNAGFTNVLRSVGKGPAVATIVLDFLKGIAAALVGAFFFSMIPSGNLPVAEMMCYGKYIAGFCCILGHIFPLFFGFRGGKGVVTAAALAAVADWRVFAIVIPVFIVVVLITKIVSIGSLIAAVLYPVVTVSFSFFADYLPSLTTKTPHSVFYVIVTTAFALAVCICIFVMHKENIKRLRNGTEKKLTAKKKEQP</sequence>
<feature type="transmembrane region" description="Helical" evidence="10">
    <location>
        <begin position="67"/>
        <end position="92"/>
    </location>
</feature>
<evidence type="ECO:0000256" key="2">
    <source>
        <dbReference type="ARBA" id="ARBA00022516"/>
    </source>
</evidence>
<feature type="transmembrane region" description="Helical" evidence="10">
    <location>
        <begin position="200"/>
        <end position="220"/>
    </location>
</feature>
<dbReference type="SMART" id="SM01207">
    <property type="entry name" value="G3P_acyltransf"/>
    <property type="match status" value="1"/>
</dbReference>
<comment type="similarity">
    <text evidence="10">Belongs to the PlsY family.</text>
</comment>
<comment type="caution">
    <text evidence="11">The sequence shown here is derived from an EMBL/GenBank/DDBJ whole genome shotgun (WGS) entry which is preliminary data.</text>
</comment>
<comment type="pathway">
    <text evidence="10">Lipid metabolism; phospholipid metabolism.</text>
</comment>
<keyword evidence="5 10" id="KW-1133">Transmembrane helix</keyword>
<evidence type="ECO:0000256" key="1">
    <source>
        <dbReference type="ARBA" id="ARBA00022475"/>
    </source>
</evidence>
<organism evidence="11 12">
    <name type="scientific">Candidatus Scatavimonas merdigallinarum</name>
    <dbReference type="NCBI Taxonomy" id="2840914"/>
    <lineage>
        <taxon>Bacteria</taxon>
        <taxon>Bacillati</taxon>
        <taxon>Bacillota</taxon>
        <taxon>Clostridia</taxon>
        <taxon>Eubacteriales</taxon>
        <taxon>Oscillospiraceae</taxon>
        <taxon>Oscillospiraceae incertae sedis</taxon>
        <taxon>Candidatus Scatavimonas</taxon>
    </lineage>
</organism>
<evidence type="ECO:0000256" key="3">
    <source>
        <dbReference type="ARBA" id="ARBA00022679"/>
    </source>
</evidence>
<dbReference type="Pfam" id="PF02660">
    <property type="entry name" value="G3P_acyltransf"/>
    <property type="match status" value="1"/>
</dbReference>
<evidence type="ECO:0000256" key="5">
    <source>
        <dbReference type="ARBA" id="ARBA00022989"/>
    </source>
</evidence>
<keyword evidence="9 10" id="KW-1208">Phospholipid metabolism</keyword>
<comment type="subunit">
    <text evidence="10">Probably interacts with PlsX.</text>
</comment>
<keyword evidence="8 10" id="KW-0594">Phospholipid biosynthesis</keyword>
<dbReference type="NCBIfam" id="TIGR00023">
    <property type="entry name" value="glycerol-3-phosphate 1-O-acyltransferase PlsY"/>
    <property type="match status" value="1"/>
</dbReference>
<keyword evidence="4 10" id="KW-0812">Transmembrane</keyword>
<evidence type="ECO:0000256" key="7">
    <source>
        <dbReference type="ARBA" id="ARBA00023136"/>
    </source>
</evidence>
<dbReference type="PANTHER" id="PTHR30309">
    <property type="entry name" value="INNER MEMBRANE PROTEIN YGIH"/>
    <property type="match status" value="1"/>
</dbReference>
<feature type="transmembrane region" description="Helical" evidence="10">
    <location>
        <begin position="104"/>
        <end position="124"/>
    </location>
</feature>
<reference evidence="11" key="1">
    <citation type="submission" date="2020-10" db="EMBL/GenBank/DDBJ databases">
        <authorList>
            <person name="Gilroy R."/>
        </authorList>
    </citation>
    <scope>NUCLEOTIDE SEQUENCE</scope>
    <source>
        <strain evidence="11">ChiSjej1B19-3389</strain>
    </source>
</reference>
<dbReference type="GO" id="GO:0043772">
    <property type="term" value="F:acyl-phosphate glycerol-3-phosphate acyltransferase activity"/>
    <property type="evidence" value="ECO:0007669"/>
    <property type="project" value="UniProtKB-UniRule"/>
</dbReference>
<gene>
    <name evidence="10 11" type="primary">plsY</name>
    <name evidence="11" type="ORF">IAD32_08310</name>
</gene>
<evidence type="ECO:0000256" key="8">
    <source>
        <dbReference type="ARBA" id="ARBA00023209"/>
    </source>
</evidence>
<proteinExistence type="inferred from homology"/>
<dbReference type="Proteomes" id="UP000886787">
    <property type="component" value="Unassembled WGS sequence"/>
</dbReference>
<dbReference type="PANTHER" id="PTHR30309:SF0">
    <property type="entry name" value="GLYCEROL-3-PHOSPHATE ACYLTRANSFERASE-RELATED"/>
    <property type="match status" value="1"/>
</dbReference>
<evidence type="ECO:0000313" key="12">
    <source>
        <dbReference type="Proteomes" id="UP000886787"/>
    </source>
</evidence>
<keyword evidence="2 10" id="KW-0444">Lipid biosynthesis</keyword>
<protein>
    <recommendedName>
        <fullName evidence="10">Glycerol-3-phosphate acyltransferase</fullName>
    </recommendedName>
    <alternativeName>
        <fullName evidence="10">Acyl-PO4 G3P acyltransferase</fullName>
    </alternativeName>
    <alternativeName>
        <fullName evidence="10">Acyl-phosphate--glycerol-3-phosphate acyltransferase</fullName>
    </alternativeName>
    <alternativeName>
        <fullName evidence="10">G3P acyltransferase</fullName>
        <shortName evidence="10">GPAT</shortName>
        <ecNumber evidence="10">2.3.1.275</ecNumber>
    </alternativeName>
    <alternativeName>
        <fullName evidence="10">Lysophosphatidic acid synthase</fullName>
        <shortName evidence="10">LPA synthase</shortName>
    </alternativeName>
</protein>